<dbReference type="SUPFAM" id="SSF50969">
    <property type="entry name" value="YVTN repeat-like/Quinoprotein amine dehydrogenase"/>
    <property type="match status" value="1"/>
</dbReference>
<protein>
    <submittedName>
        <fullName evidence="2">Uncharacterized protein</fullName>
    </submittedName>
</protein>
<sequence>MYQRDTFGPYRIATRVRVIGAVILAAPILGLIGVVFDEDAGLPLRATFIVVFGAMVVLVPWLWSANTRADADGIEVRLLWMRRRIPWREVQDIRVEASLEAEAFGAGATRYAVVYDAVPRRRFLVAVDNLQLASDGRDVDAEVEALRGAWERHRGPDWRLLPAAVALIRDRERYGDPFTRAMRTSLVGVVAALVLVLGGLFVGAPEWDSPWAWPFHPVMFLILPAVAVVVSLVRSYSRARRRIAATATATGSLPEADTAETAFRVTPGGIVLGVASSPEGTRVAVVTMVDASAPNIVAEYAVDDADAPLRTWSVPGPWVTDVLHLGHTIVLRVEEFMGGTRLVRLTGETPADFGGGIPVGALRQLPGGFVCVTGDDVLSLAAAGHGELHPMMLDRVPSGTDVWTIATDPETGLVALGGRALVVLDVRTGEVVACASPPRRHDVVGAVVFVGAGRIVTRLGRPDGTGRYETLASWQLDGTTLVYETAAPIVTWGSAWPAAIPALGLVATVMFGAKPHQGGPVLCYDAATLTPVPVPFARDRVTHLPSSPAGGLLPMIRRQEPGAEYDDTAELLRLAAKPLR</sequence>
<dbReference type="Proteomes" id="UP000590511">
    <property type="component" value="Unassembled WGS sequence"/>
</dbReference>
<feature type="transmembrane region" description="Helical" evidence="1">
    <location>
        <begin position="12"/>
        <end position="36"/>
    </location>
</feature>
<dbReference type="RefSeq" id="WP_188124306.1">
    <property type="nucleotide sequence ID" value="NZ_BOMP01000174.1"/>
</dbReference>
<feature type="transmembrane region" description="Helical" evidence="1">
    <location>
        <begin position="211"/>
        <end position="233"/>
    </location>
</feature>
<dbReference type="InterPro" id="IPR011044">
    <property type="entry name" value="Quino_amine_DH_bsu"/>
</dbReference>
<evidence type="ECO:0000313" key="2">
    <source>
        <dbReference type="EMBL" id="MBB4752454.1"/>
    </source>
</evidence>
<comment type="caution">
    <text evidence="2">The sequence shown here is derived from an EMBL/GenBank/DDBJ whole genome shotgun (WGS) entry which is preliminary data.</text>
</comment>
<name>A0A7W7HL10_9ACTN</name>
<keyword evidence="1" id="KW-1133">Transmembrane helix</keyword>
<keyword evidence="1" id="KW-0472">Membrane</keyword>
<keyword evidence="1" id="KW-0812">Transmembrane</keyword>
<feature type="transmembrane region" description="Helical" evidence="1">
    <location>
        <begin position="186"/>
        <end position="205"/>
    </location>
</feature>
<accession>A0A7W7HL10</accession>
<dbReference type="EMBL" id="JACHNC010000001">
    <property type="protein sequence ID" value="MBB4752454.1"/>
    <property type="molecule type" value="Genomic_DNA"/>
</dbReference>
<reference evidence="2 3" key="1">
    <citation type="submission" date="2020-08" db="EMBL/GenBank/DDBJ databases">
        <title>Sequencing the genomes of 1000 actinobacteria strains.</title>
        <authorList>
            <person name="Klenk H.-P."/>
        </authorList>
    </citation>
    <scope>NUCLEOTIDE SEQUENCE [LARGE SCALE GENOMIC DNA]</scope>
    <source>
        <strain evidence="2 3">DSM 43150</strain>
    </source>
</reference>
<evidence type="ECO:0000313" key="3">
    <source>
        <dbReference type="Proteomes" id="UP000590511"/>
    </source>
</evidence>
<gene>
    <name evidence="2" type="ORF">BJ964_006615</name>
</gene>
<dbReference type="AlphaFoldDB" id="A0A7W7HL10"/>
<feature type="transmembrane region" description="Helical" evidence="1">
    <location>
        <begin position="42"/>
        <end position="63"/>
    </location>
</feature>
<evidence type="ECO:0000256" key="1">
    <source>
        <dbReference type="SAM" id="Phobius"/>
    </source>
</evidence>
<proteinExistence type="predicted"/>
<organism evidence="2 3">
    <name type="scientific">Actinoplanes lobatus</name>
    <dbReference type="NCBI Taxonomy" id="113568"/>
    <lineage>
        <taxon>Bacteria</taxon>
        <taxon>Bacillati</taxon>
        <taxon>Actinomycetota</taxon>
        <taxon>Actinomycetes</taxon>
        <taxon>Micromonosporales</taxon>
        <taxon>Micromonosporaceae</taxon>
        <taxon>Actinoplanes</taxon>
    </lineage>
</organism>